<keyword evidence="8" id="KW-0520">NAD</keyword>
<dbReference type="InterPro" id="IPR020751">
    <property type="entry name" value="aa-tRNA-synth_I_codon-bd_sub2"/>
</dbReference>
<evidence type="ECO:0000256" key="10">
    <source>
        <dbReference type="ARBA" id="ARBA00048142"/>
    </source>
</evidence>
<keyword evidence="7" id="KW-0560">Oxidoreductase</keyword>
<protein>
    <recommendedName>
        <fullName evidence="2">L-glutamate gamma-semialdehyde dehydrogenase</fullName>
        <ecNumber evidence="2">1.2.1.88</ecNumber>
    </recommendedName>
</protein>
<comment type="catalytic activity">
    <reaction evidence="10">
        <text>L-glutamate 5-semialdehyde + NAD(+) + H2O = L-glutamate + NADH + 2 H(+)</text>
        <dbReference type="Rhea" id="RHEA:30235"/>
        <dbReference type="ChEBI" id="CHEBI:15377"/>
        <dbReference type="ChEBI" id="CHEBI:15378"/>
        <dbReference type="ChEBI" id="CHEBI:29985"/>
        <dbReference type="ChEBI" id="CHEBI:57540"/>
        <dbReference type="ChEBI" id="CHEBI:57945"/>
        <dbReference type="ChEBI" id="CHEBI:58066"/>
        <dbReference type="EC" id="1.2.1.88"/>
    </reaction>
</comment>
<evidence type="ECO:0000313" key="12">
    <source>
        <dbReference type="EMBL" id="OGI66086.1"/>
    </source>
</evidence>
<keyword evidence="6" id="KW-0648">Protein biosynthesis</keyword>
<dbReference type="GO" id="GO:0000049">
    <property type="term" value="F:tRNA binding"/>
    <property type="evidence" value="ECO:0007669"/>
    <property type="project" value="InterPro"/>
</dbReference>
<dbReference type="PANTHER" id="PTHR42862">
    <property type="entry name" value="DELTA-1-PYRROLINE-5-CARBOXYLATE DEHYDROGENASE 1, ISOFORM A-RELATED"/>
    <property type="match status" value="1"/>
</dbReference>
<dbReference type="GO" id="GO:0006412">
    <property type="term" value="P:translation"/>
    <property type="evidence" value="ECO:0007669"/>
    <property type="project" value="UniProtKB-KW"/>
</dbReference>
<keyword evidence="3" id="KW-0436">Ligase</keyword>
<evidence type="ECO:0000256" key="6">
    <source>
        <dbReference type="ARBA" id="ARBA00022917"/>
    </source>
</evidence>
<dbReference type="InterPro" id="IPR016163">
    <property type="entry name" value="Ald_DH_C"/>
</dbReference>
<dbReference type="InterPro" id="IPR016161">
    <property type="entry name" value="Ald_DH/histidinol_DH"/>
</dbReference>
<dbReference type="Proteomes" id="UP000177370">
    <property type="component" value="Unassembled WGS sequence"/>
</dbReference>
<evidence type="ECO:0000256" key="9">
    <source>
        <dbReference type="ARBA" id="ARBA00023146"/>
    </source>
</evidence>
<evidence type="ECO:0000256" key="3">
    <source>
        <dbReference type="ARBA" id="ARBA00022598"/>
    </source>
</evidence>
<dbReference type="InterPro" id="IPR050485">
    <property type="entry name" value="Proline_metab_enzyme"/>
</dbReference>
<evidence type="ECO:0000259" key="11">
    <source>
        <dbReference type="Pfam" id="PF00171"/>
    </source>
</evidence>
<dbReference type="Gene3D" id="3.40.309.10">
    <property type="entry name" value="Aldehyde Dehydrogenase, Chain A, domain 2"/>
    <property type="match status" value="1"/>
</dbReference>
<keyword evidence="5" id="KW-0067">ATP-binding</keyword>
<accession>A0A1F6V985</accession>
<evidence type="ECO:0000256" key="8">
    <source>
        <dbReference type="ARBA" id="ARBA00023027"/>
    </source>
</evidence>
<feature type="domain" description="Aldehyde dehydrogenase" evidence="11">
    <location>
        <begin position="181"/>
        <end position="371"/>
    </location>
</feature>
<dbReference type="GO" id="GO:0005524">
    <property type="term" value="F:ATP binding"/>
    <property type="evidence" value="ECO:0007669"/>
    <property type="project" value="UniProtKB-KW"/>
</dbReference>
<dbReference type="Pfam" id="PF00171">
    <property type="entry name" value="Aldedh"/>
    <property type="match status" value="1"/>
</dbReference>
<name>A0A1F6V985_9BACT</name>
<reference evidence="12 13" key="1">
    <citation type="journal article" date="2016" name="Nat. Commun.">
        <title>Thousands of microbial genomes shed light on interconnected biogeochemical processes in an aquifer system.</title>
        <authorList>
            <person name="Anantharaman K."/>
            <person name="Brown C.T."/>
            <person name="Hug L.A."/>
            <person name="Sharon I."/>
            <person name="Castelle C.J."/>
            <person name="Probst A.J."/>
            <person name="Thomas B.C."/>
            <person name="Singh A."/>
            <person name="Wilkins M.J."/>
            <person name="Karaoz U."/>
            <person name="Brodie E.L."/>
            <person name="Williams K.H."/>
            <person name="Hubbard S.S."/>
            <person name="Banfield J.F."/>
        </authorList>
    </citation>
    <scope>NUCLEOTIDE SEQUENCE [LARGE SCALE GENOMIC DNA]</scope>
</reference>
<evidence type="ECO:0000256" key="1">
    <source>
        <dbReference type="ARBA" id="ARBA00004786"/>
    </source>
</evidence>
<dbReference type="InterPro" id="IPR008925">
    <property type="entry name" value="aa_tRNA-synth_I_cd-bd_sf"/>
</dbReference>
<dbReference type="EC" id="1.2.1.88" evidence="2"/>
<evidence type="ECO:0000256" key="7">
    <source>
        <dbReference type="ARBA" id="ARBA00023002"/>
    </source>
</evidence>
<dbReference type="Gene3D" id="1.10.10.350">
    <property type="match status" value="1"/>
</dbReference>
<dbReference type="SUPFAM" id="SSF53720">
    <property type="entry name" value="ALDH-like"/>
    <property type="match status" value="1"/>
</dbReference>
<dbReference type="GO" id="GO:0004812">
    <property type="term" value="F:aminoacyl-tRNA ligase activity"/>
    <property type="evidence" value="ECO:0007669"/>
    <property type="project" value="UniProtKB-KW"/>
</dbReference>
<evidence type="ECO:0000256" key="4">
    <source>
        <dbReference type="ARBA" id="ARBA00022741"/>
    </source>
</evidence>
<evidence type="ECO:0000313" key="13">
    <source>
        <dbReference type="Proteomes" id="UP000177370"/>
    </source>
</evidence>
<keyword evidence="9" id="KW-0030">Aminoacyl-tRNA synthetase</keyword>
<gene>
    <name evidence="12" type="ORF">A2647_01925</name>
</gene>
<organism evidence="12 13">
    <name type="scientific">Candidatus Nomurabacteria bacterium RIFCSPHIGHO2_01_FULL_40_24b</name>
    <dbReference type="NCBI Taxonomy" id="1801739"/>
    <lineage>
        <taxon>Bacteria</taxon>
        <taxon>Candidatus Nomuraibacteriota</taxon>
    </lineage>
</organism>
<dbReference type="PROSITE" id="PS00070">
    <property type="entry name" value="ALDEHYDE_DEHYDR_CYS"/>
    <property type="match status" value="1"/>
</dbReference>
<dbReference type="GO" id="GO:0003842">
    <property type="term" value="F:L-glutamate gamma-semialdehyde dehydrogenase activity"/>
    <property type="evidence" value="ECO:0007669"/>
    <property type="project" value="UniProtKB-EC"/>
</dbReference>
<dbReference type="GO" id="GO:0010133">
    <property type="term" value="P:L-proline catabolic process to L-glutamate"/>
    <property type="evidence" value="ECO:0007669"/>
    <property type="project" value="TreeGrafter"/>
</dbReference>
<dbReference type="InterPro" id="IPR016160">
    <property type="entry name" value="Ald_DH_CS_CYS"/>
</dbReference>
<evidence type="ECO:0000256" key="5">
    <source>
        <dbReference type="ARBA" id="ARBA00022840"/>
    </source>
</evidence>
<dbReference type="SUPFAM" id="SSF48163">
    <property type="entry name" value="An anticodon-binding domain of class I aminoacyl-tRNA synthetases"/>
    <property type="match status" value="1"/>
</dbReference>
<dbReference type="PANTHER" id="PTHR42862:SF1">
    <property type="entry name" value="DELTA-1-PYRROLINE-5-CARBOXYLATE DEHYDROGENASE 2, ISOFORM A-RELATED"/>
    <property type="match status" value="1"/>
</dbReference>
<dbReference type="InterPro" id="IPR015590">
    <property type="entry name" value="Aldehyde_DH_dom"/>
</dbReference>
<dbReference type="GO" id="GO:0009898">
    <property type="term" value="C:cytoplasmic side of plasma membrane"/>
    <property type="evidence" value="ECO:0007669"/>
    <property type="project" value="TreeGrafter"/>
</dbReference>
<dbReference type="EMBL" id="MFTP01000005">
    <property type="protein sequence ID" value="OGI66086.1"/>
    <property type="molecule type" value="Genomic_DNA"/>
</dbReference>
<sequence>MKTSKKSLSHKKPFSSKRKKVFNIENAPYSSIDFTEVNKRAQTLADLIENRFNSLSEILLRYESYEVVKDEIIRTLDILRNLKENKKYFRLRVGAVTSFLPRNQPLYAFTCFVIVPSLMASEVHFRIPNSMRYFFLEVFELLEISQLFPNIFISYKERLEFLIKRSALLLNTKTEESVPITDVVIFTGTSVHADQLRSVFDKRTLFISNGSGHNPVIVSKDADLGKAVDAVLTLQFYNQGQDCAAPNAILVHKDILKDFLSMLRQSVSSTKVGFYEDKSCRIGPISDPKDLVRIQDFLIENREWLDPSTPGVIRTIDAIVKPTIICKPLIKGGNFNEIFAPIIFVQEYTDDSELSNYFEDQRYTQNAMYVTLYGTSKYIKSLIDKPIRGKVLHKKSSLLLNTHLHALGIERGTQPYGGYGYGASSVSINGKITPLPTLPQRDIYQRVAKPILAKKSVEKYRNELKNFTKVQNKDVKKILRFSSSKGEQQESSLNAKGVAYLDVNSVKSKSSRYVKVNEENVHYLLTKPNIEYINNLKPVDKKLIRALKRLLKRKSKITFSKFSLLLYSIPNEFKEINIKKVAKQRIFFQHIYHLLFGQNSGPRLAPFLFDTEESIIIRLLDV</sequence>
<dbReference type="AlphaFoldDB" id="A0A1F6V985"/>
<keyword evidence="4" id="KW-0547">Nucleotide-binding</keyword>
<proteinExistence type="predicted"/>
<comment type="pathway">
    <text evidence="1">Amino-acid degradation; L-proline degradation into L-glutamate; L-glutamate from L-proline: step 2/2.</text>
</comment>
<comment type="caution">
    <text evidence="12">The sequence shown here is derived from an EMBL/GenBank/DDBJ whole genome shotgun (WGS) entry which is preliminary data.</text>
</comment>
<evidence type="ECO:0000256" key="2">
    <source>
        <dbReference type="ARBA" id="ARBA00012884"/>
    </source>
</evidence>
<dbReference type="Gene3D" id="3.40.605.10">
    <property type="entry name" value="Aldehyde Dehydrogenase, Chain A, domain 1"/>
    <property type="match status" value="1"/>
</dbReference>
<dbReference type="InterPro" id="IPR016162">
    <property type="entry name" value="Ald_DH_N"/>
</dbReference>